<reference evidence="10 11" key="1">
    <citation type="submission" date="2016-10" db="EMBL/GenBank/DDBJ databases">
        <authorList>
            <person name="de Groot N.N."/>
        </authorList>
    </citation>
    <scope>NUCLEOTIDE SEQUENCE [LARGE SCALE GENOMIC DNA]</scope>
    <source>
        <strain evidence="10 11">DSM 25584</strain>
    </source>
</reference>
<dbReference type="Pfam" id="PF00512">
    <property type="entry name" value="HisKA"/>
    <property type="match status" value="1"/>
</dbReference>
<feature type="region of interest" description="Disordered" evidence="7">
    <location>
        <begin position="1"/>
        <end position="28"/>
    </location>
</feature>
<feature type="coiled-coil region" evidence="6">
    <location>
        <begin position="137"/>
        <end position="171"/>
    </location>
</feature>
<dbReference type="PANTHER" id="PTHR43047">
    <property type="entry name" value="TWO-COMPONENT HISTIDINE PROTEIN KINASE"/>
    <property type="match status" value="1"/>
</dbReference>
<dbReference type="STRING" id="1082479.SAMN05216241_1221"/>
<dbReference type="OrthoDB" id="8477705at2"/>
<evidence type="ECO:0000259" key="9">
    <source>
        <dbReference type="PROSITE" id="PS50112"/>
    </source>
</evidence>
<dbReference type="PANTHER" id="PTHR43047:SF72">
    <property type="entry name" value="OSMOSENSING HISTIDINE PROTEIN KINASE SLN1"/>
    <property type="match status" value="1"/>
</dbReference>
<dbReference type="GO" id="GO:0005886">
    <property type="term" value="C:plasma membrane"/>
    <property type="evidence" value="ECO:0007669"/>
    <property type="project" value="TreeGrafter"/>
</dbReference>
<dbReference type="InterPro" id="IPR000014">
    <property type="entry name" value="PAS"/>
</dbReference>
<evidence type="ECO:0000256" key="3">
    <source>
        <dbReference type="ARBA" id="ARBA00022553"/>
    </source>
</evidence>
<dbReference type="SUPFAM" id="SSF55874">
    <property type="entry name" value="ATPase domain of HSP90 chaperone/DNA topoisomerase II/histidine kinase"/>
    <property type="match status" value="1"/>
</dbReference>
<evidence type="ECO:0000256" key="2">
    <source>
        <dbReference type="ARBA" id="ARBA00012438"/>
    </source>
</evidence>
<name>A0A1G7V601_9PROT</name>
<dbReference type="InterPro" id="IPR005467">
    <property type="entry name" value="His_kinase_dom"/>
</dbReference>
<evidence type="ECO:0000256" key="6">
    <source>
        <dbReference type="SAM" id="Coils"/>
    </source>
</evidence>
<dbReference type="AlphaFoldDB" id="A0A1G7V601"/>
<dbReference type="PROSITE" id="PS50109">
    <property type="entry name" value="HIS_KIN"/>
    <property type="match status" value="1"/>
</dbReference>
<dbReference type="Proteomes" id="UP000199415">
    <property type="component" value="Unassembled WGS sequence"/>
</dbReference>
<dbReference type="InterPro" id="IPR003661">
    <property type="entry name" value="HisK_dim/P_dom"/>
</dbReference>
<dbReference type="GO" id="GO:0000155">
    <property type="term" value="F:phosphorelay sensor kinase activity"/>
    <property type="evidence" value="ECO:0007669"/>
    <property type="project" value="InterPro"/>
</dbReference>
<keyword evidence="6" id="KW-0175">Coiled coil</keyword>
<evidence type="ECO:0000256" key="1">
    <source>
        <dbReference type="ARBA" id="ARBA00000085"/>
    </source>
</evidence>
<dbReference type="NCBIfam" id="TIGR00229">
    <property type="entry name" value="sensory_box"/>
    <property type="match status" value="1"/>
</dbReference>
<gene>
    <name evidence="10" type="ORF">SAMN05216241_1221</name>
</gene>
<sequence>MDPRPTTSPTPVSDREPEPDAADAGPAGRDRFLDAIPDAVITVDAEQRVTGFNAAAETLFGWSAGEMIGRDLNVLVPAAQRDGHREMAAHYIHAGPQDVRTMAARTIQGVRRDGTVFPVRVSLSNMPTDGEPTVIAIARDMSELEQKNRELSALSARLQAQLEEARKAEHAKGQFLASISHELRTPLNAIIGFADLLQSQPFGELGHPRYAEYAAEIRRSGGKLLALIDDALALGRLERGAHAEDSEPVSPRAFVRDLVQGQWRAAREAGVRLRARVAADAPMPVTNRRAMRQVMTKLLDNALKFTPQGGRVVLTVERAPDGRARLTVADQGCGMAPEEIPTLGQPFEQSGDAMRAERSGLGLGLPVSQRLVDILGGTLTIDSTPGAGTTVTVLLPSDANPEPVPTAPEAQSAPA</sequence>
<evidence type="ECO:0000313" key="11">
    <source>
        <dbReference type="Proteomes" id="UP000199415"/>
    </source>
</evidence>
<proteinExistence type="predicted"/>
<dbReference type="SUPFAM" id="SSF47384">
    <property type="entry name" value="Homodimeric domain of signal transducing histidine kinase"/>
    <property type="match status" value="1"/>
</dbReference>
<dbReference type="EMBL" id="FNCE01000022">
    <property type="protein sequence ID" value="SDG55196.1"/>
    <property type="molecule type" value="Genomic_DNA"/>
</dbReference>
<dbReference type="GO" id="GO:0006355">
    <property type="term" value="P:regulation of DNA-templated transcription"/>
    <property type="evidence" value="ECO:0007669"/>
    <property type="project" value="InterPro"/>
</dbReference>
<organism evidence="10 11">
    <name type="scientific">Limimonas halophila</name>
    <dbReference type="NCBI Taxonomy" id="1082479"/>
    <lineage>
        <taxon>Bacteria</taxon>
        <taxon>Pseudomonadati</taxon>
        <taxon>Pseudomonadota</taxon>
        <taxon>Alphaproteobacteria</taxon>
        <taxon>Rhodospirillales</taxon>
        <taxon>Rhodovibrionaceae</taxon>
        <taxon>Limimonas</taxon>
    </lineage>
</organism>
<dbReference type="Pfam" id="PF00989">
    <property type="entry name" value="PAS"/>
    <property type="match status" value="1"/>
</dbReference>
<evidence type="ECO:0000313" key="10">
    <source>
        <dbReference type="EMBL" id="SDG55196.1"/>
    </source>
</evidence>
<dbReference type="CDD" id="cd00130">
    <property type="entry name" value="PAS"/>
    <property type="match status" value="1"/>
</dbReference>
<dbReference type="PRINTS" id="PR00344">
    <property type="entry name" value="BCTRLSENSOR"/>
</dbReference>
<dbReference type="InterPro" id="IPR036097">
    <property type="entry name" value="HisK_dim/P_sf"/>
</dbReference>
<dbReference type="SMART" id="SM00091">
    <property type="entry name" value="PAS"/>
    <property type="match status" value="1"/>
</dbReference>
<dbReference type="Pfam" id="PF02518">
    <property type="entry name" value="HATPase_c"/>
    <property type="match status" value="1"/>
</dbReference>
<dbReference type="PROSITE" id="PS50112">
    <property type="entry name" value="PAS"/>
    <property type="match status" value="1"/>
</dbReference>
<dbReference type="CDD" id="cd00082">
    <property type="entry name" value="HisKA"/>
    <property type="match status" value="1"/>
</dbReference>
<dbReference type="InterPro" id="IPR003594">
    <property type="entry name" value="HATPase_dom"/>
</dbReference>
<accession>A0A1G7V601</accession>
<dbReference type="RefSeq" id="WP_090022548.1">
    <property type="nucleotide sequence ID" value="NZ_FNCE01000022.1"/>
</dbReference>
<feature type="compositionally biased region" description="Polar residues" evidence="7">
    <location>
        <begin position="1"/>
        <end position="11"/>
    </location>
</feature>
<dbReference type="InterPro" id="IPR013767">
    <property type="entry name" value="PAS_fold"/>
</dbReference>
<keyword evidence="11" id="KW-1185">Reference proteome</keyword>
<dbReference type="InterPro" id="IPR036890">
    <property type="entry name" value="HATPase_C_sf"/>
</dbReference>
<feature type="domain" description="Histidine kinase" evidence="8">
    <location>
        <begin position="178"/>
        <end position="399"/>
    </location>
</feature>
<evidence type="ECO:0000256" key="7">
    <source>
        <dbReference type="SAM" id="MobiDB-lite"/>
    </source>
</evidence>
<dbReference type="GO" id="GO:0009927">
    <property type="term" value="F:histidine phosphotransfer kinase activity"/>
    <property type="evidence" value="ECO:0007669"/>
    <property type="project" value="TreeGrafter"/>
</dbReference>
<dbReference type="Gene3D" id="3.30.565.10">
    <property type="entry name" value="Histidine kinase-like ATPase, C-terminal domain"/>
    <property type="match status" value="1"/>
</dbReference>
<keyword evidence="4" id="KW-0808">Transferase</keyword>
<dbReference type="Gene3D" id="1.10.287.130">
    <property type="match status" value="1"/>
</dbReference>
<dbReference type="Gene3D" id="3.30.450.20">
    <property type="entry name" value="PAS domain"/>
    <property type="match status" value="1"/>
</dbReference>
<evidence type="ECO:0000256" key="4">
    <source>
        <dbReference type="ARBA" id="ARBA00022679"/>
    </source>
</evidence>
<dbReference type="EC" id="2.7.13.3" evidence="2"/>
<dbReference type="SUPFAM" id="SSF55785">
    <property type="entry name" value="PYP-like sensor domain (PAS domain)"/>
    <property type="match status" value="1"/>
</dbReference>
<dbReference type="InterPro" id="IPR035965">
    <property type="entry name" value="PAS-like_dom_sf"/>
</dbReference>
<dbReference type="InterPro" id="IPR004358">
    <property type="entry name" value="Sig_transdc_His_kin-like_C"/>
</dbReference>
<protein>
    <recommendedName>
        <fullName evidence="2">histidine kinase</fullName>
        <ecNumber evidence="2">2.7.13.3</ecNumber>
    </recommendedName>
</protein>
<feature type="domain" description="PAS" evidence="9">
    <location>
        <begin position="31"/>
        <end position="77"/>
    </location>
</feature>
<comment type="catalytic activity">
    <reaction evidence="1">
        <text>ATP + protein L-histidine = ADP + protein N-phospho-L-histidine.</text>
        <dbReference type="EC" id="2.7.13.3"/>
    </reaction>
</comment>
<evidence type="ECO:0000256" key="5">
    <source>
        <dbReference type="ARBA" id="ARBA00022777"/>
    </source>
</evidence>
<keyword evidence="3" id="KW-0597">Phosphoprotein</keyword>
<feature type="region of interest" description="Disordered" evidence="7">
    <location>
        <begin position="396"/>
        <end position="415"/>
    </location>
</feature>
<keyword evidence="5 10" id="KW-0418">Kinase</keyword>
<dbReference type="SMART" id="SM00387">
    <property type="entry name" value="HATPase_c"/>
    <property type="match status" value="1"/>
</dbReference>
<evidence type="ECO:0000259" key="8">
    <source>
        <dbReference type="PROSITE" id="PS50109"/>
    </source>
</evidence>
<dbReference type="SMART" id="SM00388">
    <property type="entry name" value="HisKA"/>
    <property type="match status" value="1"/>
</dbReference>